<reference evidence="10 11" key="1">
    <citation type="journal article" date="2009" name="PLoS Genet.">
        <title>The genome of Nectria haematococca: contribution of supernumerary chromosomes to gene expansion.</title>
        <authorList>
            <person name="Coleman J.J."/>
            <person name="Rounsley S.D."/>
            <person name="Rodriguez-Carres M."/>
            <person name="Kuo A."/>
            <person name="Wasmann C.C."/>
            <person name="Grimwood J."/>
            <person name="Schmutz J."/>
            <person name="Taga M."/>
            <person name="White G.J."/>
            <person name="Zhou S."/>
            <person name="Schwartz D.C."/>
            <person name="Freitag M."/>
            <person name="Ma L.J."/>
            <person name="Danchin E.G."/>
            <person name="Henrissat B."/>
            <person name="Coutinho P.M."/>
            <person name="Nelson D.R."/>
            <person name="Straney D."/>
            <person name="Napoli C.A."/>
            <person name="Barker B.M."/>
            <person name="Gribskov M."/>
            <person name="Rep M."/>
            <person name="Kroken S."/>
            <person name="Molnar I."/>
            <person name="Rensing C."/>
            <person name="Kennell J.C."/>
            <person name="Zamora J."/>
            <person name="Farman M.L."/>
            <person name="Selker E.U."/>
            <person name="Salamov A."/>
            <person name="Shapiro H."/>
            <person name="Pangilinan J."/>
            <person name="Lindquist E."/>
            <person name="Lamers C."/>
            <person name="Grigoriev I.V."/>
            <person name="Geiser D.M."/>
            <person name="Covert S.F."/>
            <person name="Temporini E."/>
            <person name="Vanetten H.D."/>
        </authorList>
    </citation>
    <scope>NUCLEOTIDE SEQUENCE [LARGE SCALE GENOMIC DNA]</scope>
    <source>
        <strain evidence="11">ATCC MYA-4622 / CBS 123669 / FGSC 9596 / NRRL 45880 / 77-13-4</strain>
    </source>
</reference>
<feature type="transmembrane region" description="Helical" evidence="8">
    <location>
        <begin position="53"/>
        <end position="73"/>
    </location>
</feature>
<evidence type="ECO:0000256" key="4">
    <source>
        <dbReference type="ARBA" id="ARBA00022692"/>
    </source>
</evidence>
<feature type="transmembrane region" description="Helical" evidence="8">
    <location>
        <begin position="303"/>
        <end position="325"/>
    </location>
</feature>
<dbReference type="PROSITE" id="PS50850">
    <property type="entry name" value="MFS"/>
    <property type="match status" value="1"/>
</dbReference>
<gene>
    <name evidence="10" type="ORF">NECHADRAFT_48029</name>
</gene>
<evidence type="ECO:0000256" key="1">
    <source>
        <dbReference type="ARBA" id="ARBA00004141"/>
    </source>
</evidence>
<feature type="transmembrane region" description="Helical" evidence="8">
    <location>
        <begin position="109"/>
        <end position="130"/>
    </location>
</feature>
<dbReference type="SUPFAM" id="SSF103473">
    <property type="entry name" value="MFS general substrate transporter"/>
    <property type="match status" value="1"/>
</dbReference>
<feature type="transmembrane region" description="Helical" evidence="8">
    <location>
        <begin position="332"/>
        <end position="354"/>
    </location>
</feature>
<dbReference type="GO" id="GO:0005351">
    <property type="term" value="F:carbohydrate:proton symporter activity"/>
    <property type="evidence" value="ECO:0007669"/>
    <property type="project" value="TreeGrafter"/>
</dbReference>
<sequence>MWITRLEGRALTAGITITCGTAFMLFGFDQGVFGGLLGLPLFQSTFGYPSPMIQGQIVSTYDIGCILGALMTIFVGDIIGRRRTISLACIFVVFGGILQSSSYSLPQMIVGRIVAGLGIGMNSVAVPMWQSETCKAEHRGKLIALQLVLVIGGIALSNWMNLGFSYVADNHVSWRFPLAFQSVIALVAIALVACMPESPRWLCTKDRHAEAQEIIGRLMAKPTNDEAVVEFLQRVISSISHERELARVGWRDIFTNGEQQNFRRIALGAGTSIMQQMGGINVVVYYMPVILTTSFGFDSRQALILSACDFMSLMVWGGVAMLVIDKWGRKKLMLIGALAQGICFAIASAGLAVGTKPSQAIAVTAIFLYHVFFGLSFLSIPFCYPSEINSQRMRNVGSSVAMIANWAFVYVIVLVTPIGIDNIGWKFYVIFAVTNITWLPFIWYFYIETSGLSLEEIDRLFEIKYKAEQPISWKEATRLAKEGVLSSSSHSHQKRLEDATVVHYE</sequence>
<comment type="similarity">
    <text evidence="2 7">Belongs to the major facilitator superfamily. Sugar transporter (TC 2.A.1.1) family.</text>
</comment>
<accession>C7ZCT5</accession>
<evidence type="ECO:0000259" key="9">
    <source>
        <dbReference type="PROSITE" id="PS50850"/>
    </source>
</evidence>
<dbReference type="PANTHER" id="PTHR48022">
    <property type="entry name" value="PLASTIDIC GLUCOSE TRANSPORTER 4"/>
    <property type="match status" value="1"/>
</dbReference>
<feature type="transmembrane region" description="Helical" evidence="8">
    <location>
        <begin position="142"/>
        <end position="162"/>
    </location>
</feature>
<evidence type="ECO:0000313" key="11">
    <source>
        <dbReference type="Proteomes" id="UP000005206"/>
    </source>
</evidence>
<evidence type="ECO:0000256" key="2">
    <source>
        <dbReference type="ARBA" id="ARBA00010992"/>
    </source>
</evidence>
<keyword evidence="6 8" id="KW-0472">Membrane</keyword>
<dbReference type="Proteomes" id="UP000005206">
    <property type="component" value="Chromosome 9"/>
</dbReference>
<dbReference type="EMBL" id="GG698919">
    <property type="protein sequence ID" value="EEU38099.1"/>
    <property type="molecule type" value="Genomic_DNA"/>
</dbReference>
<dbReference type="InterPro" id="IPR020846">
    <property type="entry name" value="MFS_dom"/>
</dbReference>
<dbReference type="RefSeq" id="XP_003043812.1">
    <property type="nucleotide sequence ID" value="XM_003043766.1"/>
</dbReference>
<evidence type="ECO:0000256" key="8">
    <source>
        <dbReference type="SAM" id="Phobius"/>
    </source>
</evidence>
<dbReference type="AlphaFoldDB" id="C7ZCT5"/>
<proteinExistence type="inferred from homology"/>
<dbReference type="InterPro" id="IPR003663">
    <property type="entry name" value="Sugar/inositol_transpt"/>
</dbReference>
<feature type="transmembrane region" description="Helical" evidence="8">
    <location>
        <begin position="85"/>
        <end position="103"/>
    </location>
</feature>
<evidence type="ECO:0000256" key="7">
    <source>
        <dbReference type="RuleBase" id="RU003346"/>
    </source>
</evidence>
<dbReference type="NCBIfam" id="TIGR00879">
    <property type="entry name" value="SP"/>
    <property type="match status" value="1"/>
</dbReference>
<protein>
    <recommendedName>
        <fullName evidence="9">Major facilitator superfamily (MFS) profile domain-containing protein</fullName>
    </recommendedName>
</protein>
<keyword evidence="3 7" id="KW-0813">Transport</keyword>
<dbReference type="InterPro" id="IPR036259">
    <property type="entry name" value="MFS_trans_sf"/>
</dbReference>
<organism evidence="10 11">
    <name type="scientific">Fusarium vanettenii (strain ATCC MYA-4622 / CBS 123669 / FGSC 9596 / NRRL 45880 / 77-13-4)</name>
    <name type="common">Fusarium solani subsp. pisi</name>
    <dbReference type="NCBI Taxonomy" id="660122"/>
    <lineage>
        <taxon>Eukaryota</taxon>
        <taxon>Fungi</taxon>
        <taxon>Dikarya</taxon>
        <taxon>Ascomycota</taxon>
        <taxon>Pezizomycotina</taxon>
        <taxon>Sordariomycetes</taxon>
        <taxon>Hypocreomycetidae</taxon>
        <taxon>Hypocreales</taxon>
        <taxon>Nectriaceae</taxon>
        <taxon>Fusarium</taxon>
        <taxon>Fusarium solani species complex</taxon>
        <taxon>Fusarium vanettenii</taxon>
    </lineage>
</organism>
<dbReference type="OMA" id="WMNYGFT"/>
<feature type="domain" description="Major facilitator superfamily (MFS) profile" evidence="9">
    <location>
        <begin position="15"/>
        <end position="450"/>
    </location>
</feature>
<evidence type="ECO:0000313" key="10">
    <source>
        <dbReference type="EMBL" id="EEU38099.1"/>
    </source>
</evidence>
<keyword evidence="4 8" id="KW-0812">Transmembrane</keyword>
<dbReference type="PANTHER" id="PTHR48022:SF28">
    <property type="entry name" value="MAJOR FACILITATOR SUPERFAMILY (MFS) PROFILE DOMAIN-CONTAINING PROTEIN-RELATED"/>
    <property type="match status" value="1"/>
</dbReference>
<feature type="transmembrane region" description="Helical" evidence="8">
    <location>
        <begin position="360"/>
        <end position="384"/>
    </location>
</feature>
<comment type="subcellular location">
    <subcellularLocation>
        <location evidence="1">Membrane</location>
        <topology evidence="1">Multi-pass membrane protein</topology>
    </subcellularLocation>
</comment>
<evidence type="ECO:0000256" key="3">
    <source>
        <dbReference type="ARBA" id="ARBA00022448"/>
    </source>
</evidence>
<dbReference type="GO" id="GO:0016020">
    <property type="term" value="C:membrane"/>
    <property type="evidence" value="ECO:0007669"/>
    <property type="project" value="UniProtKB-SubCell"/>
</dbReference>
<dbReference type="GeneID" id="9669902"/>
<dbReference type="KEGG" id="nhe:NECHADRAFT_48029"/>
<dbReference type="PRINTS" id="PR00171">
    <property type="entry name" value="SUGRTRNSPORT"/>
</dbReference>
<dbReference type="OrthoDB" id="6339427at2759"/>
<feature type="transmembrane region" description="Helical" evidence="8">
    <location>
        <begin position="425"/>
        <end position="446"/>
    </location>
</feature>
<feature type="transmembrane region" description="Helical" evidence="8">
    <location>
        <begin position="396"/>
        <end position="419"/>
    </location>
</feature>
<dbReference type="PROSITE" id="PS00216">
    <property type="entry name" value="SUGAR_TRANSPORT_1"/>
    <property type="match status" value="1"/>
</dbReference>
<dbReference type="FunFam" id="1.20.1250.20:FF:000090">
    <property type="entry name" value="MFS sugar transporter, putative"/>
    <property type="match status" value="1"/>
</dbReference>
<dbReference type="eggNOG" id="KOG0254">
    <property type="taxonomic scope" value="Eukaryota"/>
</dbReference>
<dbReference type="InterPro" id="IPR050360">
    <property type="entry name" value="MFS_Sugar_Transporters"/>
</dbReference>
<feature type="transmembrane region" description="Helical" evidence="8">
    <location>
        <begin position="12"/>
        <end position="33"/>
    </location>
</feature>
<keyword evidence="11" id="KW-1185">Reference proteome</keyword>
<dbReference type="InterPro" id="IPR005829">
    <property type="entry name" value="Sugar_transporter_CS"/>
</dbReference>
<evidence type="ECO:0000256" key="5">
    <source>
        <dbReference type="ARBA" id="ARBA00022989"/>
    </source>
</evidence>
<dbReference type="InParanoid" id="C7ZCT5"/>
<name>C7ZCT5_FUSV7</name>
<evidence type="ECO:0000256" key="6">
    <source>
        <dbReference type="ARBA" id="ARBA00023136"/>
    </source>
</evidence>
<dbReference type="HOGENOM" id="CLU_001265_30_3_1"/>
<feature type="transmembrane region" description="Helical" evidence="8">
    <location>
        <begin position="174"/>
        <end position="195"/>
    </location>
</feature>
<keyword evidence="5 8" id="KW-1133">Transmembrane helix</keyword>
<dbReference type="Gene3D" id="1.20.1250.20">
    <property type="entry name" value="MFS general substrate transporter like domains"/>
    <property type="match status" value="1"/>
</dbReference>
<dbReference type="Pfam" id="PF00083">
    <property type="entry name" value="Sugar_tr"/>
    <property type="match status" value="1"/>
</dbReference>
<dbReference type="InterPro" id="IPR005828">
    <property type="entry name" value="MFS_sugar_transport-like"/>
</dbReference>
<dbReference type="VEuPathDB" id="FungiDB:NECHADRAFT_48029"/>